<sequence length="47" mass="4621">MADANKIEIVGYAGWLRSTIAPAVIHAASAGGLAAGFLKSSAMGGAF</sequence>
<comment type="caution">
    <text evidence="1">The sequence shown here is derived from an EMBL/GenBank/DDBJ whole genome shotgun (WGS) entry which is preliminary data.</text>
</comment>
<dbReference type="Proteomes" id="UP000752297">
    <property type="component" value="Unassembled WGS sequence"/>
</dbReference>
<accession>A0A949PMR9</accession>
<dbReference type="AlphaFoldDB" id="A0A949PMR9"/>
<evidence type="ECO:0000313" key="2">
    <source>
        <dbReference type="Proteomes" id="UP000752297"/>
    </source>
</evidence>
<protein>
    <submittedName>
        <fullName evidence="1">Uncharacterized protein</fullName>
    </submittedName>
</protein>
<gene>
    <name evidence="1" type="ORF">KUG47_08735</name>
</gene>
<organism evidence="1 2">
    <name type="scientific">Falsochrobactrum tianjinense</name>
    <dbReference type="NCBI Taxonomy" id="2706015"/>
    <lineage>
        <taxon>Bacteria</taxon>
        <taxon>Pseudomonadati</taxon>
        <taxon>Pseudomonadota</taxon>
        <taxon>Alphaproteobacteria</taxon>
        <taxon>Hyphomicrobiales</taxon>
        <taxon>Brucellaceae</taxon>
        <taxon>Falsochrobactrum</taxon>
    </lineage>
</organism>
<name>A0A949PMR9_9HYPH</name>
<proteinExistence type="predicted"/>
<keyword evidence="2" id="KW-1185">Reference proteome</keyword>
<dbReference type="EMBL" id="JAHRVA010000003">
    <property type="protein sequence ID" value="MBV2143583.1"/>
    <property type="molecule type" value="Genomic_DNA"/>
</dbReference>
<dbReference type="RefSeq" id="WP_217677581.1">
    <property type="nucleotide sequence ID" value="NZ_JAHRVA010000003.1"/>
</dbReference>
<evidence type="ECO:0000313" key="1">
    <source>
        <dbReference type="EMBL" id="MBV2143583.1"/>
    </source>
</evidence>
<reference evidence="1 2" key="1">
    <citation type="submission" date="2021-06" db="EMBL/GenBank/DDBJ databases">
        <title>Falsochrobactrum tianjin sp.nov., a new petroleum-degrading bacteria isolated from oily soils.</title>
        <authorList>
            <person name="Chen G."/>
            <person name="Chen H."/>
            <person name="Tian J."/>
            <person name="Qing J."/>
            <person name="Zhong L."/>
            <person name="Ma W."/>
            <person name="Song Y."/>
            <person name="Cui X."/>
            <person name="Yan B."/>
        </authorList>
    </citation>
    <scope>NUCLEOTIDE SEQUENCE [LARGE SCALE GENOMIC DNA]</scope>
    <source>
        <strain evidence="1 2">TDYN1</strain>
    </source>
</reference>